<dbReference type="RefSeq" id="WP_017339351.1">
    <property type="nucleotide sequence ID" value="NZ_CP010945.1"/>
</dbReference>
<name>A0A0K1QUE1_PSEFL</name>
<dbReference type="OrthoDB" id="6900259at2"/>
<dbReference type="Proteomes" id="UP000017175">
    <property type="component" value="Chromosome"/>
</dbReference>
<sequence>MSQGTVDVLIAGIGLIYFAAALVWITVALHMAYTKMDWMLEQLKNCTAIMVRAPLRHGGPWGRLMLIGGISGIVTFPNFYLKRGELCPEDLEKFPANLKRKLAVLQWTLLGLLFVMCCLAAIARFDLA</sequence>
<keyword evidence="1" id="KW-1133">Transmembrane helix</keyword>
<gene>
    <name evidence="2" type="ORF">B723_24385</name>
</gene>
<feature type="transmembrane region" description="Helical" evidence="1">
    <location>
        <begin position="7"/>
        <end position="33"/>
    </location>
</feature>
<keyword evidence="1" id="KW-0812">Transmembrane</keyword>
<accession>A0A0K1QUE1</accession>
<dbReference type="AlphaFoldDB" id="A0A0K1QUE1"/>
<reference evidence="2 3" key="1">
    <citation type="journal article" date="2012" name="J. Bacteriol.">
        <title>Draft genome sequence of the cyanide-utilizing bacterium Pseudomonas fluorescens strain NCIMB 11764.</title>
        <authorList>
            <person name="Vilo C.A."/>
            <person name="Benedik M.J."/>
            <person name="Kunz D.A."/>
            <person name="Dong Q."/>
        </authorList>
    </citation>
    <scope>NUCLEOTIDE SEQUENCE [LARGE SCALE GENOMIC DNA]</scope>
    <source>
        <strain evidence="2 3">NCIMB 11764</strain>
    </source>
</reference>
<proteinExistence type="predicted"/>
<feature type="transmembrane region" description="Helical" evidence="1">
    <location>
        <begin position="102"/>
        <end position="123"/>
    </location>
</feature>
<evidence type="ECO:0000313" key="3">
    <source>
        <dbReference type="Proteomes" id="UP000017175"/>
    </source>
</evidence>
<dbReference type="EMBL" id="CP010945">
    <property type="protein sequence ID" value="AKV09361.1"/>
    <property type="molecule type" value="Genomic_DNA"/>
</dbReference>
<keyword evidence="1" id="KW-0472">Membrane</keyword>
<evidence type="ECO:0000256" key="1">
    <source>
        <dbReference type="SAM" id="Phobius"/>
    </source>
</evidence>
<evidence type="ECO:0000313" key="2">
    <source>
        <dbReference type="EMBL" id="AKV09361.1"/>
    </source>
</evidence>
<organism evidence="2 3">
    <name type="scientific">Pseudomonas fluorescens NCIMB 11764</name>
    <dbReference type="NCBI Taxonomy" id="1221522"/>
    <lineage>
        <taxon>Bacteria</taxon>
        <taxon>Pseudomonadati</taxon>
        <taxon>Pseudomonadota</taxon>
        <taxon>Gammaproteobacteria</taxon>
        <taxon>Pseudomonadales</taxon>
        <taxon>Pseudomonadaceae</taxon>
        <taxon>Pseudomonas</taxon>
    </lineage>
</organism>
<feature type="transmembrane region" description="Helical" evidence="1">
    <location>
        <begin position="61"/>
        <end position="81"/>
    </location>
</feature>
<protein>
    <submittedName>
        <fullName evidence="2">Uncharacterized protein</fullName>
    </submittedName>
</protein>